<evidence type="ECO:0000313" key="1">
    <source>
        <dbReference type="EMBL" id="VAX33503.1"/>
    </source>
</evidence>
<dbReference type="EMBL" id="UOGF01000110">
    <property type="protein sequence ID" value="VAX33503.1"/>
    <property type="molecule type" value="Genomic_DNA"/>
</dbReference>
<reference evidence="1" key="1">
    <citation type="submission" date="2018-06" db="EMBL/GenBank/DDBJ databases">
        <authorList>
            <person name="Zhirakovskaya E."/>
        </authorList>
    </citation>
    <scope>NUCLEOTIDE SEQUENCE</scope>
</reference>
<name>A0A3B1D9J2_9ZZZZ</name>
<organism evidence="1">
    <name type="scientific">hydrothermal vent metagenome</name>
    <dbReference type="NCBI Taxonomy" id="652676"/>
    <lineage>
        <taxon>unclassified sequences</taxon>
        <taxon>metagenomes</taxon>
        <taxon>ecological metagenomes</taxon>
    </lineage>
</organism>
<protein>
    <recommendedName>
        <fullName evidence="2">Cytochrome c domain-containing protein</fullName>
    </recommendedName>
</protein>
<sequence length="468" mass="51766">MSVKSSEDPFQFSLKMASLFLLVTLIVLATSSPAKAIPAFARKYDLSCTSCHTKPPRLNAFGEAFHMAGYQIPKTKEGELRKKRRIGRINSEIELLNIFALRATGNFAESYSGGKPVETNLALPREIELYFGGTFTDDVSYFFNLSNEIDAVEGIENNLFEQKTAFGLGKEFFLMFDLGPGLFKKPSGAMSGPMMMGPMIMVGKVDPSTNFSYSTNRQFIINSPGRVDKDGNIQRFTLTPYAFASKFFGLQTGSGKSLEVTRSVLYNTAGDFGLDVHAMVGRFMLQAGVMQGIEAGTSDANEKKDPYLMARMNFGGTNYFSGSVSGLANWGNDTAMVDRQLIDWFRYGFAGNVKYKLLDIYGAIIWDELSGLPSSVAGNFDNTAMGLTIEGDLLVTDQHLISIRYDQMESGGFINQKADGKTLTFQIRKYYRDNFALFLRDTVNVGTVSDNPLQNFRNLVALGLDIDF</sequence>
<accession>A0A3B1D9J2</accession>
<evidence type="ECO:0008006" key="2">
    <source>
        <dbReference type="Google" id="ProtNLM"/>
    </source>
</evidence>
<dbReference type="AlphaFoldDB" id="A0A3B1D9J2"/>
<proteinExistence type="predicted"/>
<gene>
    <name evidence="1" type="ORF">MNBD_NITROSPIRAE01-977</name>
</gene>